<dbReference type="InterPro" id="IPR036412">
    <property type="entry name" value="HAD-like_sf"/>
</dbReference>
<dbReference type="Pfam" id="PF13246">
    <property type="entry name" value="Cation_ATPase"/>
    <property type="match status" value="1"/>
</dbReference>
<evidence type="ECO:0000259" key="9">
    <source>
        <dbReference type="Pfam" id="PF16209"/>
    </source>
</evidence>
<feature type="domain" description="P-type ATPase N-terminal" evidence="9">
    <location>
        <begin position="104"/>
        <end position="159"/>
    </location>
</feature>
<feature type="transmembrane region" description="Helical" evidence="8">
    <location>
        <begin position="1493"/>
        <end position="1515"/>
    </location>
</feature>
<dbReference type="eggNOG" id="KOG0206">
    <property type="taxonomic scope" value="Eukaryota"/>
</dbReference>
<keyword evidence="5 8" id="KW-1133">Transmembrane helix</keyword>
<evidence type="ECO:0000256" key="5">
    <source>
        <dbReference type="ARBA" id="ARBA00022989"/>
    </source>
</evidence>
<dbReference type="Proteomes" id="UP000018087">
    <property type="component" value="Unassembled WGS sequence"/>
</dbReference>
<dbReference type="InterPro" id="IPR023298">
    <property type="entry name" value="ATPase_P-typ_TM_dom_sf"/>
</dbReference>
<feature type="transmembrane region" description="Helical" evidence="8">
    <location>
        <begin position="1409"/>
        <end position="1429"/>
    </location>
</feature>
<dbReference type="InterPro" id="IPR032631">
    <property type="entry name" value="P-type_ATPase_N"/>
</dbReference>
<dbReference type="Gene3D" id="2.70.150.10">
    <property type="entry name" value="Calcium-transporting ATPase, cytoplasmic transduction domain A"/>
    <property type="match status" value="1"/>
</dbReference>
<sequence>MSRTKDGGAVEAAVLAEAGAAAAEEHNNTSPETATATSPPQHVPPIAFVASAAAAVRRLWCFLVFDLLLREVILHPSPDGRHIPLQLAADPARPPHLVDVRRGHGYLSNAIRTSRYTVLNFVPKQLLFQFTRVGNFYFLCVGIPQTIPGISTTGNFTTILPLLFFVLLTVVKEGYDDYKRYCLDKVENAGLATVLRRTKGEGENYSDNQDETAARTEKAAIAAEAAAKARQRRRKRLSLVPVVGAWLARRIFREVPPREDGRVLGGVDGEASCGFQWKHVQWRDIRVGDVVRLSRDEEVPADLLLLHADGEGGLAYVETMALDGETNLKSKQVPAPLAGGRCATIAGLVNTQAELVVEDPNPDLYRFDGRILTSAPDDNDDAPPVPLPLTLAEVIYRGSTLRNTPCAIGLVLNTGEECKIRMNANRHPRAKKPALERVTNGIVLLLAAFVVLLAAGCSIGYYLWRRKVERHSWYISMVAVPAQEIILGFAIQFNNVIPLALYVSLEIVKLGQMMLVNADCAMYDSKSDTPARCNTNTILENLGQIGYVFSDKTGTLTENVMQFRKMSVAGTSWLHEADIDVEETAGAGVTEAGQEHRDEAGGVVVASPRPSLHSSRRPSPLPSPRPSTDSRPAGPVRTPSQFLAPPVEPNSQAQRVSAESNRRSSSHWRSSARPDHAQPELTTTDLLEYVRLRPSAPFSTKVVTYILAMALCHTCLPELKDGKVVGFQASSPDELALVRAAEELGFLVVRKTASSTTLRFTYNPQAYDDNGEAPREETYEVVDVIEFSSQRKRMSIVVRRPDGRLWLICKGADSMVLPRLTMAPLALQRAQNVRQSADLERALLRKSEQWEPRSSFGGPASVTIRRSIGGSVHRDKLGGTGGTGGTGGGEKDKSVGFKNVTVTTIGSSARHSADRSRSFDIQRTARRSMDAFRLRPSIGHRTPSFDVRTPALTALVTDADALRRSSTSGVRPSRRPLLSPTSPHTPSPLHTSVSPLPDKFTFLETPAFLEALDDESSMFDQCFRHMDEFAAEGLRTLLFAHRLVSDAEYAAWKTSYLKAATSLDDRQARIEAVAETIEQNLQLIGASAIEDKLQAGVPETMDTLRRANVKIWMLTGDKRETAINIAHAARLCRPSSAIYVLDASKGDLAGQLLHVAESLGLPEADMAMAMVAAGQAGPSTLLGRAGRVLRKVIRMPFSSGQTLPSLPSARQQQRQRGHTVVVIDGHTLGIIEAAKKRRKKEAKQPASKAEAHAAAPAHHLHVLNGADPDLDSLFYSIIPSVDSVICCRASPAQKALLVRSIRHGPLKKNHPGLTLAIGDGANDLAMLAEAHVGIGVSGKEGLQAARVADYSIAQFRFLARLLLVHGRWNYVRTAQFILSTFYKEMFFYTPAAAYQWYCGYTGTSIYESWSLTVLNTLFTSLCVILPGIFEQDLSAAVLMAVPELYAYGQQGKALSPKRYGSWMLAAMAQGVLVWFTCWAGYGAFADGHDPNLFPLGNLVFSVCIMWTNIKLFILIAHNKTAVVLAGFGITVAGWWLWCIFLALAFTPSPSPYDVRGGLFTGYGRNLSWWTTVLITLTVLTVVELGYRAAKRNLAIAGLWGRAAAAAPSCKAATQKQPFSVRSWTARLRRRLPFGARTTTTVVGGGGPTVGEIGVRDHGDAFAGYDDDDMYEDDNDAEDDSRGEGEDDVEMPADRLHVGLWQEIEKDPEVRARLALMNSGEDPWST</sequence>
<feature type="transmembrane region" description="Helical" evidence="8">
    <location>
        <begin position="1522"/>
        <end position="1546"/>
    </location>
</feature>
<feature type="transmembrane region" description="Helical" evidence="8">
    <location>
        <begin position="1462"/>
        <end position="1481"/>
    </location>
</feature>
<dbReference type="SUPFAM" id="SSF81665">
    <property type="entry name" value="Calcium ATPase, transmembrane domain M"/>
    <property type="match status" value="1"/>
</dbReference>
<organism evidence="11 12">
    <name type="scientific">Sporothrix schenckii (strain ATCC 58251 / de Perez 2211183)</name>
    <name type="common">Rose-picker's disease fungus</name>
    <dbReference type="NCBI Taxonomy" id="1391915"/>
    <lineage>
        <taxon>Eukaryota</taxon>
        <taxon>Fungi</taxon>
        <taxon>Dikarya</taxon>
        <taxon>Ascomycota</taxon>
        <taxon>Pezizomycotina</taxon>
        <taxon>Sordariomycetes</taxon>
        <taxon>Sordariomycetidae</taxon>
        <taxon>Ophiostomatales</taxon>
        <taxon>Ophiostomataceae</taxon>
        <taxon>Sporothrix</taxon>
    </lineage>
</organism>
<feature type="compositionally biased region" description="Acidic residues" evidence="7">
    <location>
        <begin position="1664"/>
        <end position="1690"/>
    </location>
</feature>
<feature type="region of interest" description="Disordered" evidence="7">
    <location>
        <begin position="963"/>
        <end position="993"/>
    </location>
</feature>
<feature type="compositionally biased region" description="Gly residues" evidence="7">
    <location>
        <begin position="878"/>
        <end position="888"/>
    </location>
</feature>
<feature type="compositionally biased region" description="Low complexity" evidence="7">
    <location>
        <begin position="29"/>
        <end position="40"/>
    </location>
</feature>
<dbReference type="GO" id="GO:0006892">
    <property type="term" value="P:post-Golgi vesicle-mediated transport"/>
    <property type="evidence" value="ECO:0007669"/>
    <property type="project" value="TreeGrafter"/>
</dbReference>
<evidence type="ECO:0000259" key="10">
    <source>
        <dbReference type="Pfam" id="PF16212"/>
    </source>
</evidence>
<evidence type="ECO:0000256" key="4">
    <source>
        <dbReference type="ARBA" id="ARBA00022842"/>
    </source>
</evidence>
<evidence type="ECO:0000256" key="7">
    <source>
        <dbReference type="SAM" id="MobiDB-lite"/>
    </source>
</evidence>
<evidence type="ECO:0000313" key="11">
    <source>
        <dbReference type="EMBL" id="ERT01053.1"/>
    </source>
</evidence>
<dbReference type="GO" id="GO:0016887">
    <property type="term" value="F:ATP hydrolysis activity"/>
    <property type="evidence" value="ECO:0007669"/>
    <property type="project" value="InterPro"/>
</dbReference>
<feature type="transmembrane region" description="Helical" evidence="8">
    <location>
        <begin position="442"/>
        <end position="464"/>
    </location>
</feature>
<feature type="region of interest" description="Disordered" evidence="7">
    <location>
        <begin position="867"/>
        <end position="895"/>
    </location>
</feature>
<evidence type="ECO:0000256" key="2">
    <source>
        <dbReference type="ARBA" id="ARBA00022692"/>
    </source>
</evidence>
<dbReference type="InterPro" id="IPR018303">
    <property type="entry name" value="ATPase_P-typ_P_site"/>
</dbReference>
<feature type="region of interest" description="Disordered" evidence="7">
    <location>
        <begin position="20"/>
        <end position="40"/>
    </location>
</feature>
<keyword evidence="4" id="KW-0460">Magnesium</keyword>
<evidence type="ECO:0000256" key="8">
    <source>
        <dbReference type="SAM" id="Phobius"/>
    </source>
</evidence>
<dbReference type="GO" id="GO:0005524">
    <property type="term" value="F:ATP binding"/>
    <property type="evidence" value="ECO:0007669"/>
    <property type="project" value="InterPro"/>
</dbReference>
<dbReference type="PANTHER" id="PTHR24092:SF174">
    <property type="entry name" value="PHOSPHOLIPID-TRANSPORTING ATPASE DNF3-RELATED"/>
    <property type="match status" value="1"/>
</dbReference>
<dbReference type="GO" id="GO:0005886">
    <property type="term" value="C:plasma membrane"/>
    <property type="evidence" value="ECO:0007669"/>
    <property type="project" value="TreeGrafter"/>
</dbReference>
<feature type="compositionally biased region" description="Low complexity" evidence="7">
    <location>
        <begin position="975"/>
        <end position="993"/>
    </location>
</feature>
<dbReference type="InterPro" id="IPR001757">
    <property type="entry name" value="P_typ_ATPase"/>
</dbReference>
<dbReference type="EMBL" id="KI440843">
    <property type="protein sequence ID" value="ERT01053.1"/>
    <property type="molecule type" value="Genomic_DNA"/>
</dbReference>
<feature type="compositionally biased region" description="Polar residues" evidence="7">
    <location>
        <begin position="649"/>
        <end position="659"/>
    </location>
</feature>
<evidence type="ECO:0000256" key="1">
    <source>
        <dbReference type="ARBA" id="ARBA00004141"/>
    </source>
</evidence>
<dbReference type="Pfam" id="PF16209">
    <property type="entry name" value="PhoLip_ATPase_N"/>
    <property type="match status" value="1"/>
</dbReference>
<gene>
    <name evidence="11" type="ORF">HMPREF1624_02290</name>
</gene>
<keyword evidence="12" id="KW-1185">Reference proteome</keyword>
<dbReference type="Gene3D" id="3.40.1110.10">
    <property type="entry name" value="Calcium-transporting ATPase, cytoplasmic domain N"/>
    <property type="match status" value="1"/>
</dbReference>
<dbReference type="InterPro" id="IPR008250">
    <property type="entry name" value="ATPase_P-typ_transduc_dom_A_sf"/>
</dbReference>
<keyword evidence="6 8" id="KW-0472">Membrane</keyword>
<evidence type="ECO:0000313" key="12">
    <source>
        <dbReference type="Proteomes" id="UP000018087"/>
    </source>
</evidence>
<keyword evidence="3" id="KW-0479">Metal-binding</keyword>
<name>U7PZM2_SPOS1</name>
<dbReference type="GO" id="GO:0046872">
    <property type="term" value="F:metal ion binding"/>
    <property type="evidence" value="ECO:0007669"/>
    <property type="project" value="UniProtKB-KW"/>
</dbReference>
<keyword evidence="2 8" id="KW-0812">Transmembrane</keyword>
<dbReference type="STRING" id="1391915.U7PZM2"/>
<protein>
    <submittedName>
        <fullName evidence="11">Uncharacterized protein</fullName>
    </submittedName>
</protein>
<dbReference type="NCBIfam" id="TIGR01494">
    <property type="entry name" value="ATPase_P-type"/>
    <property type="match status" value="1"/>
</dbReference>
<dbReference type="GO" id="GO:0045332">
    <property type="term" value="P:phospholipid translocation"/>
    <property type="evidence" value="ECO:0007669"/>
    <property type="project" value="TreeGrafter"/>
</dbReference>
<evidence type="ECO:0000256" key="6">
    <source>
        <dbReference type="ARBA" id="ARBA00023136"/>
    </source>
</evidence>
<reference evidence="12" key="1">
    <citation type="journal article" date="2014" name="Genome Announc.">
        <title>Genome sequence of the pathogenic fungus Sporothrix schenckii (ATCC 58251).</title>
        <authorList>
            <person name="Cuomo C.A."/>
            <person name="Rodriguez-Del Valle N."/>
            <person name="Perez-Sanchez L."/>
            <person name="Abouelleil A."/>
            <person name="Goldberg J."/>
            <person name="Young S."/>
            <person name="Zeng Q."/>
            <person name="Birren B.W."/>
        </authorList>
    </citation>
    <scope>NUCLEOTIDE SEQUENCE [LARGE SCALE GENOMIC DNA]</scope>
    <source>
        <strain evidence="12">ATCC 58251 / de Perez 2211183</strain>
    </source>
</reference>
<dbReference type="InterPro" id="IPR023214">
    <property type="entry name" value="HAD_sf"/>
</dbReference>
<comment type="subcellular location">
    <subcellularLocation>
        <location evidence="1">Membrane</location>
        <topology evidence="1">Multi-pass membrane protein</topology>
    </subcellularLocation>
</comment>
<feature type="region of interest" description="Disordered" evidence="7">
    <location>
        <begin position="1663"/>
        <end position="1695"/>
    </location>
</feature>
<proteinExistence type="predicted"/>
<dbReference type="AlphaFoldDB" id="U7PZM2"/>
<feature type="transmembrane region" description="Helical" evidence="8">
    <location>
        <begin position="485"/>
        <end position="505"/>
    </location>
</feature>
<feature type="region of interest" description="Disordered" evidence="7">
    <location>
        <begin position="589"/>
        <end position="680"/>
    </location>
</feature>
<dbReference type="InterPro" id="IPR032630">
    <property type="entry name" value="P_typ_ATPase_c"/>
</dbReference>
<dbReference type="SUPFAM" id="SSF81660">
    <property type="entry name" value="Metal cation-transporting ATPase, ATP-binding domain N"/>
    <property type="match status" value="1"/>
</dbReference>
<dbReference type="PANTHER" id="PTHR24092">
    <property type="entry name" value="PROBABLE PHOSPHOLIPID-TRANSPORTING ATPASE"/>
    <property type="match status" value="1"/>
</dbReference>
<dbReference type="OrthoDB" id="377733at2759"/>
<dbReference type="HOGENOM" id="CLU_000846_5_2_1"/>
<accession>U7PZM2</accession>
<dbReference type="Pfam" id="PF16212">
    <property type="entry name" value="PhoLip_ATPase_C"/>
    <property type="match status" value="1"/>
</dbReference>
<feature type="domain" description="P-type ATPase C-terminal" evidence="10">
    <location>
        <begin position="1345"/>
        <end position="1593"/>
    </location>
</feature>
<dbReference type="GO" id="GO:0005802">
    <property type="term" value="C:trans-Golgi network"/>
    <property type="evidence" value="ECO:0007669"/>
    <property type="project" value="TreeGrafter"/>
</dbReference>
<dbReference type="PROSITE" id="PS00154">
    <property type="entry name" value="ATPASE_E1_E2"/>
    <property type="match status" value="1"/>
</dbReference>
<dbReference type="SUPFAM" id="SSF81653">
    <property type="entry name" value="Calcium ATPase, transduction domain A"/>
    <property type="match status" value="1"/>
</dbReference>
<dbReference type="GO" id="GO:0032456">
    <property type="term" value="P:endocytic recycling"/>
    <property type="evidence" value="ECO:0007669"/>
    <property type="project" value="TreeGrafter"/>
</dbReference>
<feature type="transmembrane region" description="Helical" evidence="8">
    <location>
        <begin position="1566"/>
        <end position="1586"/>
    </location>
</feature>
<dbReference type="Gene3D" id="3.40.50.1000">
    <property type="entry name" value="HAD superfamily/HAD-like"/>
    <property type="match status" value="1"/>
</dbReference>
<dbReference type="SUPFAM" id="SSF56784">
    <property type="entry name" value="HAD-like"/>
    <property type="match status" value="1"/>
</dbReference>
<evidence type="ECO:0000256" key="3">
    <source>
        <dbReference type="ARBA" id="ARBA00022723"/>
    </source>
</evidence>
<dbReference type="InterPro" id="IPR023299">
    <property type="entry name" value="ATPase_P-typ_cyto_dom_N"/>
</dbReference>
<dbReference type="GO" id="GO:0140326">
    <property type="term" value="F:ATPase-coupled intramembrane lipid transporter activity"/>
    <property type="evidence" value="ECO:0007669"/>
    <property type="project" value="TreeGrafter"/>
</dbReference>